<dbReference type="Pfam" id="PF24340">
    <property type="entry name" value="DH_2"/>
    <property type="match status" value="1"/>
</dbReference>
<name>A0ABR1LJZ4_9PEZI</name>
<feature type="compositionally biased region" description="Basic and acidic residues" evidence="1">
    <location>
        <begin position="229"/>
        <end position="244"/>
    </location>
</feature>
<gene>
    <name evidence="5" type="ORF">J3D65DRAFT_436155</name>
</gene>
<feature type="region of interest" description="Disordered" evidence="1">
    <location>
        <begin position="1741"/>
        <end position="1766"/>
    </location>
</feature>
<feature type="compositionally biased region" description="Polar residues" evidence="1">
    <location>
        <begin position="1418"/>
        <end position="1448"/>
    </location>
</feature>
<feature type="compositionally biased region" description="Basic residues" evidence="1">
    <location>
        <begin position="318"/>
        <end position="329"/>
    </location>
</feature>
<reference evidence="5 6" key="1">
    <citation type="submission" date="2024-04" db="EMBL/GenBank/DDBJ databases">
        <title>Phyllosticta paracitricarpa is synonymous to the EU quarantine fungus P. citricarpa based on phylogenomic analyses.</title>
        <authorList>
            <consortium name="Lawrence Berkeley National Laboratory"/>
            <person name="Van ingen-buijs V.A."/>
            <person name="Van westerhoven A.C."/>
            <person name="Haridas S."/>
            <person name="Skiadas P."/>
            <person name="Martin F."/>
            <person name="Groenewald J.Z."/>
            <person name="Crous P.W."/>
            <person name="Seidl M.F."/>
        </authorList>
    </citation>
    <scope>NUCLEOTIDE SEQUENCE [LARGE SCALE GENOMIC DNA]</scope>
    <source>
        <strain evidence="5 6">CPC 17464</strain>
    </source>
</reference>
<evidence type="ECO:0000313" key="5">
    <source>
        <dbReference type="EMBL" id="KAK7535054.1"/>
    </source>
</evidence>
<dbReference type="Pfam" id="PF24345">
    <property type="entry name" value="PH_24"/>
    <property type="match status" value="1"/>
</dbReference>
<accession>A0ABR1LJZ4</accession>
<dbReference type="EMBL" id="JBBPEH010000008">
    <property type="protein sequence ID" value="KAK7535054.1"/>
    <property type="molecule type" value="Genomic_DNA"/>
</dbReference>
<feature type="compositionally biased region" description="Polar residues" evidence="1">
    <location>
        <begin position="1020"/>
        <end position="1031"/>
    </location>
</feature>
<feature type="compositionally biased region" description="Low complexity" evidence="1">
    <location>
        <begin position="590"/>
        <end position="599"/>
    </location>
</feature>
<feature type="compositionally biased region" description="Low complexity" evidence="1">
    <location>
        <begin position="508"/>
        <end position="517"/>
    </location>
</feature>
<feature type="region of interest" description="Disordered" evidence="1">
    <location>
        <begin position="56"/>
        <end position="606"/>
    </location>
</feature>
<feature type="compositionally biased region" description="Low complexity" evidence="1">
    <location>
        <begin position="1191"/>
        <end position="1207"/>
    </location>
</feature>
<evidence type="ECO:0000259" key="3">
    <source>
        <dbReference type="Pfam" id="PF24344"/>
    </source>
</evidence>
<feature type="compositionally biased region" description="Basic and acidic residues" evidence="1">
    <location>
        <begin position="165"/>
        <end position="177"/>
    </location>
</feature>
<evidence type="ECO:0000259" key="4">
    <source>
        <dbReference type="Pfam" id="PF24345"/>
    </source>
</evidence>
<comment type="caution">
    <text evidence="5">The sequence shown here is derived from an EMBL/GenBank/DDBJ whole genome shotgun (WGS) entry which is preliminary data.</text>
</comment>
<dbReference type="Pfam" id="PF24344">
    <property type="entry name" value="PH_23"/>
    <property type="match status" value="1"/>
</dbReference>
<feature type="compositionally biased region" description="Acidic residues" evidence="1">
    <location>
        <begin position="1224"/>
        <end position="1237"/>
    </location>
</feature>
<evidence type="ECO:0008006" key="7">
    <source>
        <dbReference type="Google" id="ProtNLM"/>
    </source>
</evidence>
<evidence type="ECO:0000259" key="2">
    <source>
        <dbReference type="Pfam" id="PF24340"/>
    </source>
</evidence>
<evidence type="ECO:0000313" key="6">
    <source>
        <dbReference type="Proteomes" id="UP001360953"/>
    </source>
</evidence>
<feature type="compositionally biased region" description="Basic and acidic residues" evidence="1">
    <location>
        <begin position="134"/>
        <end position="151"/>
    </location>
</feature>
<proteinExistence type="predicted"/>
<dbReference type="RefSeq" id="XP_066653779.1">
    <property type="nucleotide sequence ID" value="XM_066796221.1"/>
</dbReference>
<organism evidence="5 6">
    <name type="scientific">Phyllosticta citribraziliensis</name>
    <dbReference type="NCBI Taxonomy" id="989973"/>
    <lineage>
        <taxon>Eukaryota</taxon>
        <taxon>Fungi</taxon>
        <taxon>Dikarya</taxon>
        <taxon>Ascomycota</taxon>
        <taxon>Pezizomycotina</taxon>
        <taxon>Dothideomycetes</taxon>
        <taxon>Dothideomycetes incertae sedis</taxon>
        <taxon>Botryosphaeriales</taxon>
        <taxon>Phyllostictaceae</taxon>
        <taxon>Phyllosticta</taxon>
    </lineage>
</organism>
<feature type="domain" description="PH" evidence="4">
    <location>
        <begin position="1446"/>
        <end position="1584"/>
    </location>
</feature>
<evidence type="ECO:0000256" key="1">
    <source>
        <dbReference type="SAM" id="MobiDB-lite"/>
    </source>
</evidence>
<feature type="compositionally biased region" description="Basic and acidic residues" evidence="1">
    <location>
        <begin position="67"/>
        <end position="76"/>
    </location>
</feature>
<feature type="compositionally biased region" description="Polar residues" evidence="1">
    <location>
        <begin position="1255"/>
        <end position="1264"/>
    </location>
</feature>
<feature type="compositionally biased region" description="Polar residues" evidence="1">
    <location>
        <begin position="1098"/>
        <end position="1115"/>
    </location>
</feature>
<dbReference type="InterPro" id="IPR056223">
    <property type="entry name" value="PH_24"/>
</dbReference>
<feature type="compositionally biased region" description="Polar residues" evidence="1">
    <location>
        <begin position="1163"/>
        <end position="1182"/>
    </location>
</feature>
<feature type="compositionally biased region" description="Basic and acidic residues" evidence="1">
    <location>
        <begin position="1150"/>
        <end position="1162"/>
    </location>
</feature>
<sequence length="1854" mass="202947">MTAPTTPKKVTPDAKPTKSPFVLGKGPEPINNASIKAKIQKWQAAGGGAVVVEDGVAATPDEAASPKPKEEKKDTPAKAPDVAEGADKPKANDAAAEAPATPSPRKKAQITVAKPKANGLDKEVQEAVTPKKRVVSDGRWRKDRSPAKDPQSKPNAWVRTARKPSPKEEEKPPEPKKSAVRKFVPQPVYGPDGTRVMAVRRRRKSSASKSSEEDVFEDEMPYEPPSSGDRVREAIRQHEEKNGLDDPVEVVVKKRTIRRSRRDLEDEEPPRPNYSPESPAVRGARSEDELRRRRKARRRREPGEHLSSPPAQDDSDRRRSRRASHRSRHSSPGPQGDDTPTSTKDAPPRSTPETPTGVFGTRVEAWLSGTPDPFGEGKENGKEQKRRRRSGRHSSSSTEESVLHADDRHDDIDHGQLGGESSPRHGTVRRRRPRRGLDGQDDLSADDAPRRRRPPALDSENLITVEYDSSAPSSPASPLKRRGATRGSESPIRSRSSTLPATIPENEVVSSIDSSVDTIDHQQAFAEPLGRVPTKREFPTTGRKLSTIVSVETPDPKGAKRAVSQHSDDTVGPDDVASKGPSLSRRPTDSVSTVTGRTRPSTRSRRRLVSHADVISVLSMPEEEQNRSRSIVSARSIRTSRSRLATATMDDLMRELRSDESKYMRELRTLVDGVIPVLLTCVLSKSDAAVAAGLFSKGKKDDPHITKPIVDMGIALERLKSLHKRIPKERPESLLMWAQSAHKVYSDYVKSWRLGFQDVVVNLAPASDKENTRTPRDAESEMARNEDGYVVNGDGERVDVAFLLKRPLVRLKYLAKTFKGINILKPSDRASEMATKYQILVEDARRRSYEERARLEDESAANIDPTRARDPRSLAPLTGVCIDHTRCVRARDYFDMTLLHSSGQEVDCKVELLLRDDAPGRGISGDLLICEVDSTGRWLFFPPILKSRLSARNGDYQGEIVVMVRGSKSGGDEWQELLTLRTDVEEVGFEWVQMLGLTPIPPKVTRAKSFKQEKARPPSSLGSSRLTVETGSTLPLSSRTPSPREIQIPIGEQASEIASRWTIETPERQRTHSSETTPSTPPSSGSNKLKGMPKADELSSNSTAGEDLTPRQTRSQPPPGRSAATAFTDAMVRAESPTAPALKRSKAQRHSRDDPRTRRGSRDSSVQESLPATSSQTSQTQPDYDFSVVDTSSYLTQSTQSTRSTTSVETKKGGYSVWYPPSGTDEDSYSDRSEEEEHIPLAAKILKPFSRNRRTSSVPTTDMPTVNRLRKPSPAQAPTRNDPPPEPAPAEKESTSPNKLQKKRFTLPFTKDSAEKEPDDVPPPPPPHRVVSPAPLRTGGTPNLSPTAATYKGHRRTSSPLKHEYHPSTCSDSSGDSDLSYSDEDSIFSESSEDELEAADVLGSLPATPMETFKRQSPPESLYTSPNDTLTPSQSASQAPYRTVPSTSTRPLKSVATLMAWSDKGMWTALHPEECSIVVTPGLIEAYEMSAAHSKDTPDKEAVQAAAGTQPLVALELTPLVPLSRGTALDISIRSPPTANSKLKVGANIMFRSRSQDECELLYGYINSARINNPTYIALQNARGPSARPDTWGALMDRRNDERSDPSIMGGSSWWGSLARRGTYRAKSTRAISTSAGTTSSVNTIGSAFSALKRFSTSKGLFNIAKSSIHSSGDGSRSRSTDSLTMECESSTGASPSKPVSPTDPFGNGLPVGITNPKIRLYSRESSSRWRDMGKARLSIMRPSRPSTPSQNVRIGQGGPGQRDPENEMRIVVLGKTKGETLLDVTLGESCFERVGRLGIAVSVWEDTVGTDGDLGGVPAVGGVAGTRARVFMIQMKTERDCAYCFSLLGKLRY</sequence>
<feature type="compositionally biased region" description="Polar residues" evidence="1">
    <location>
        <begin position="1745"/>
        <end position="1754"/>
    </location>
</feature>
<dbReference type="InterPro" id="IPR056416">
    <property type="entry name" value="DH_2_fung"/>
</dbReference>
<feature type="compositionally biased region" description="Acidic residues" evidence="1">
    <location>
        <begin position="1381"/>
        <end position="1398"/>
    </location>
</feature>
<feature type="region of interest" description="Disordered" evidence="1">
    <location>
        <begin position="1008"/>
        <end position="1448"/>
    </location>
</feature>
<feature type="compositionally biased region" description="Low complexity" evidence="1">
    <location>
        <begin position="1074"/>
        <end position="1086"/>
    </location>
</feature>
<feature type="compositionally biased region" description="Polar residues" evidence="1">
    <location>
        <begin position="1688"/>
        <end position="1700"/>
    </location>
</feature>
<feature type="compositionally biased region" description="Low complexity" evidence="1">
    <location>
        <begin position="1032"/>
        <end position="1044"/>
    </location>
</feature>
<feature type="compositionally biased region" description="Low complexity" evidence="1">
    <location>
        <begin position="1368"/>
        <end position="1380"/>
    </location>
</feature>
<feature type="compositionally biased region" description="Low complexity" evidence="1">
    <location>
        <begin position="469"/>
        <end position="478"/>
    </location>
</feature>
<feature type="compositionally biased region" description="Basic and acidic residues" evidence="1">
    <location>
        <begin position="401"/>
        <end position="414"/>
    </location>
</feature>
<dbReference type="InterPro" id="IPR056222">
    <property type="entry name" value="PH_23"/>
</dbReference>
<feature type="domain" description="PH" evidence="3">
    <location>
        <begin position="861"/>
        <end position="1003"/>
    </location>
</feature>
<feature type="region of interest" description="Disordered" evidence="1">
    <location>
        <begin position="1"/>
        <end position="30"/>
    </location>
</feature>
<feature type="compositionally biased region" description="Polar residues" evidence="1">
    <location>
        <begin position="487"/>
        <end position="500"/>
    </location>
</feature>
<protein>
    <recommendedName>
        <fullName evidence="7">SRm160/300 splicing coactivator</fullName>
    </recommendedName>
</protein>
<feature type="domain" description="DBL homology" evidence="2">
    <location>
        <begin position="645"/>
        <end position="848"/>
    </location>
</feature>
<keyword evidence="6" id="KW-1185">Reference proteome</keyword>
<feature type="region of interest" description="Disordered" evidence="1">
    <location>
        <begin position="1667"/>
        <end position="1712"/>
    </location>
</feature>
<dbReference type="GeneID" id="92029127"/>
<dbReference type="Proteomes" id="UP001360953">
    <property type="component" value="Unassembled WGS sequence"/>
</dbReference>